<keyword evidence="6" id="KW-0414">Isoprene biosynthesis</keyword>
<evidence type="ECO:0000313" key="7">
    <source>
        <dbReference type="EMBL" id="KAJ8430888.1"/>
    </source>
</evidence>
<name>A0A9Q1Q6L8_9CARY</name>
<comment type="similarity">
    <text evidence="2">Belongs to the FPP/GGPP synthase family.</text>
</comment>
<dbReference type="GO" id="GO:0046872">
    <property type="term" value="F:metal ion binding"/>
    <property type="evidence" value="ECO:0007669"/>
    <property type="project" value="UniProtKB-KW"/>
</dbReference>
<dbReference type="GO" id="GO:0006744">
    <property type="term" value="P:ubiquinone biosynthetic process"/>
    <property type="evidence" value="ECO:0007669"/>
    <property type="project" value="TreeGrafter"/>
</dbReference>
<dbReference type="GO" id="GO:0008299">
    <property type="term" value="P:isoprenoid biosynthetic process"/>
    <property type="evidence" value="ECO:0007669"/>
    <property type="project" value="UniProtKB-KW"/>
</dbReference>
<dbReference type="PANTHER" id="PTHR12001">
    <property type="entry name" value="GERANYLGERANYL PYROPHOSPHATE SYNTHASE"/>
    <property type="match status" value="1"/>
</dbReference>
<accession>A0A9Q1Q6L8</accession>
<dbReference type="EMBL" id="JAKOGI010000744">
    <property type="protein sequence ID" value="KAJ8430888.1"/>
    <property type="molecule type" value="Genomic_DNA"/>
</dbReference>
<dbReference type="GO" id="GO:0004659">
    <property type="term" value="F:prenyltransferase activity"/>
    <property type="evidence" value="ECO:0007669"/>
    <property type="project" value="InterPro"/>
</dbReference>
<keyword evidence="3" id="KW-0808">Transferase</keyword>
<evidence type="ECO:0000256" key="6">
    <source>
        <dbReference type="ARBA" id="ARBA00023229"/>
    </source>
</evidence>
<organism evidence="7 8">
    <name type="scientific">Carnegiea gigantea</name>
    <dbReference type="NCBI Taxonomy" id="171969"/>
    <lineage>
        <taxon>Eukaryota</taxon>
        <taxon>Viridiplantae</taxon>
        <taxon>Streptophyta</taxon>
        <taxon>Embryophyta</taxon>
        <taxon>Tracheophyta</taxon>
        <taxon>Spermatophyta</taxon>
        <taxon>Magnoliopsida</taxon>
        <taxon>eudicotyledons</taxon>
        <taxon>Gunneridae</taxon>
        <taxon>Pentapetalae</taxon>
        <taxon>Caryophyllales</taxon>
        <taxon>Cactineae</taxon>
        <taxon>Cactaceae</taxon>
        <taxon>Cactoideae</taxon>
        <taxon>Echinocereeae</taxon>
        <taxon>Carnegiea</taxon>
    </lineage>
</organism>
<dbReference type="Pfam" id="PF00348">
    <property type="entry name" value="polyprenyl_synt"/>
    <property type="match status" value="1"/>
</dbReference>
<sequence>MLFSCEQHVLGSMGNYGGTFFHEVRHQVHHTAASTVEDQSDPFSVVADELSLVADRLRSMAVAKVPKLSSAAEYFFKIGVEGKRFRPTVLLLMATALNMPVSMLSTSRLSPDRVVDTLATELRTRQQSLAAITEMIHVASILHDDVLDDAETRRSVSSLNSVMGNKDCSGIALCKA</sequence>
<keyword evidence="4" id="KW-0479">Metal-binding</keyword>
<dbReference type="Gene3D" id="1.10.600.10">
    <property type="entry name" value="Farnesyl Diphosphate Synthase"/>
    <property type="match status" value="1"/>
</dbReference>
<evidence type="ECO:0000313" key="8">
    <source>
        <dbReference type="Proteomes" id="UP001153076"/>
    </source>
</evidence>
<keyword evidence="8" id="KW-1185">Reference proteome</keyword>
<dbReference type="PANTHER" id="PTHR12001:SF69">
    <property type="entry name" value="ALL TRANS-POLYPRENYL-DIPHOSPHATE SYNTHASE PDSS1"/>
    <property type="match status" value="1"/>
</dbReference>
<evidence type="ECO:0000256" key="5">
    <source>
        <dbReference type="ARBA" id="ARBA00022842"/>
    </source>
</evidence>
<dbReference type="GO" id="GO:1990234">
    <property type="term" value="C:transferase complex"/>
    <property type="evidence" value="ECO:0007669"/>
    <property type="project" value="TreeGrafter"/>
</dbReference>
<dbReference type="OrthoDB" id="9927103at2759"/>
<dbReference type="SUPFAM" id="SSF48576">
    <property type="entry name" value="Terpenoid synthases"/>
    <property type="match status" value="1"/>
</dbReference>
<protein>
    <submittedName>
        <fullName evidence="7">Uncharacterized protein</fullName>
    </submittedName>
</protein>
<comment type="cofactor">
    <cofactor evidence="1">
        <name>Mg(2+)</name>
        <dbReference type="ChEBI" id="CHEBI:18420"/>
    </cofactor>
</comment>
<evidence type="ECO:0000256" key="2">
    <source>
        <dbReference type="ARBA" id="ARBA00006706"/>
    </source>
</evidence>
<comment type="caution">
    <text evidence="7">The sequence shown here is derived from an EMBL/GenBank/DDBJ whole genome shotgun (WGS) entry which is preliminary data.</text>
</comment>
<keyword evidence="5" id="KW-0460">Magnesium</keyword>
<evidence type="ECO:0000256" key="1">
    <source>
        <dbReference type="ARBA" id="ARBA00001946"/>
    </source>
</evidence>
<evidence type="ECO:0000256" key="3">
    <source>
        <dbReference type="ARBA" id="ARBA00022679"/>
    </source>
</evidence>
<dbReference type="InterPro" id="IPR000092">
    <property type="entry name" value="Polyprenyl_synt"/>
</dbReference>
<reference evidence="7" key="1">
    <citation type="submission" date="2022-04" db="EMBL/GenBank/DDBJ databases">
        <title>Carnegiea gigantea Genome sequencing and assembly v2.</title>
        <authorList>
            <person name="Copetti D."/>
            <person name="Sanderson M.J."/>
            <person name="Burquez A."/>
            <person name="Wojciechowski M.F."/>
        </authorList>
    </citation>
    <scope>NUCLEOTIDE SEQUENCE</scope>
    <source>
        <strain evidence="7">SGP5-SGP5p</strain>
        <tissue evidence="7">Aerial part</tissue>
    </source>
</reference>
<dbReference type="AlphaFoldDB" id="A0A9Q1Q6L8"/>
<dbReference type="InterPro" id="IPR008949">
    <property type="entry name" value="Isoprenoid_synthase_dom_sf"/>
</dbReference>
<evidence type="ECO:0000256" key="4">
    <source>
        <dbReference type="ARBA" id="ARBA00022723"/>
    </source>
</evidence>
<gene>
    <name evidence="7" type="ORF">Cgig2_028040</name>
</gene>
<proteinExistence type="inferred from homology"/>
<dbReference type="Proteomes" id="UP001153076">
    <property type="component" value="Unassembled WGS sequence"/>
</dbReference>